<proteinExistence type="predicted"/>
<feature type="signal peptide" evidence="1">
    <location>
        <begin position="1"/>
        <end position="26"/>
    </location>
</feature>
<evidence type="ECO:0000256" key="1">
    <source>
        <dbReference type="SAM" id="SignalP"/>
    </source>
</evidence>
<dbReference type="AlphaFoldDB" id="A0A8J3IKM4"/>
<dbReference type="PANTHER" id="PTHR31157:SF1">
    <property type="entry name" value="SCP DOMAIN-CONTAINING PROTEIN"/>
    <property type="match status" value="1"/>
</dbReference>
<protein>
    <recommendedName>
        <fullName evidence="2">SCP domain-containing protein</fullName>
    </recommendedName>
</protein>
<keyword evidence="4" id="KW-1185">Reference proteome</keyword>
<dbReference type="CDD" id="cd05379">
    <property type="entry name" value="CAP_bacterial"/>
    <property type="match status" value="1"/>
</dbReference>
<dbReference type="Proteomes" id="UP000597444">
    <property type="component" value="Unassembled WGS sequence"/>
</dbReference>
<dbReference type="EMBL" id="BNJK01000001">
    <property type="protein sequence ID" value="GHO93199.1"/>
    <property type="molecule type" value="Genomic_DNA"/>
</dbReference>
<comment type="caution">
    <text evidence="3">The sequence shown here is derived from an EMBL/GenBank/DDBJ whole genome shotgun (WGS) entry which is preliminary data.</text>
</comment>
<dbReference type="InterPro" id="IPR035940">
    <property type="entry name" value="CAP_sf"/>
</dbReference>
<name>A0A8J3IKM4_9CHLR</name>
<evidence type="ECO:0000259" key="2">
    <source>
        <dbReference type="Pfam" id="PF00188"/>
    </source>
</evidence>
<dbReference type="RefSeq" id="WP_220203993.1">
    <property type="nucleotide sequence ID" value="NZ_BNJK01000001.1"/>
</dbReference>
<gene>
    <name evidence="3" type="ORF">KSF_032470</name>
</gene>
<dbReference type="Pfam" id="PF00188">
    <property type="entry name" value="CAP"/>
    <property type="match status" value="1"/>
</dbReference>
<evidence type="ECO:0000313" key="4">
    <source>
        <dbReference type="Proteomes" id="UP000597444"/>
    </source>
</evidence>
<dbReference type="InterPro" id="IPR014044">
    <property type="entry name" value="CAP_dom"/>
</dbReference>
<dbReference type="PANTHER" id="PTHR31157">
    <property type="entry name" value="SCP DOMAIN-CONTAINING PROTEIN"/>
    <property type="match status" value="1"/>
</dbReference>
<feature type="domain" description="SCP" evidence="2">
    <location>
        <begin position="99"/>
        <end position="215"/>
    </location>
</feature>
<keyword evidence="1" id="KW-0732">Signal</keyword>
<feature type="chain" id="PRO_5035254976" description="SCP domain-containing protein" evidence="1">
    <location>
        <begin position="27"/>
        <end position="232"/>
    </location>
</feature>
<dbReference type="Gene3D" id="3.40.33.10">
    <property type="entry name" value="CAP"/>
    <property type="match status" value="1"/>
</dbReference>
<organism evidence="3 4">
    <name type="scientific">Reticulibacter mediterranei</name>
    <dbReference type="NCBI Taxonomy" id="2778369"/>
    <lineage>
        <taxon>Bacteria</taxon>
        <taxon>Bacillati</taxon>
        <taxon>Chloroflexota</taxon>
        <taxon>Ktedonobacteria</taxon>
        <taxon>Ktedonobacterales</taxon>
        <taxon>Reticulibacteraceae</taxon>
        <taxon>Reticulibacter</taxon>
    </lineage>
</organism>
<sequence length="232" mass="25622">MKNHIAEHIIRRALLCFLAACLLSVASLTVSSTMSQRVAHAVQGGWCANIPATPNYLKSRRAKDAIAAINHARRFEHLRPLRLPRDFYRLKAAQQQFVLVNLERTDRGLRPLTTSSALMTMARSYSRQLSRQHFFSHTSPTSGTLAQRLNMNRAIAGHYSLAEENLAGNPVGGVGPIYEYMYNDVSEHCGHRANILQPGVTLVGIGVVSDKRYGSISAQEFLALRAGVRALA</sequence>
<reference evidence="3" key="1">
    <citation type="submission" date="2020-10" db="EMBL/GenBank/DDBJ databases">
        <title>Taxonomic study of unclassified bacteria belonging to the class Ktedonobacteria.</title>
        <authorList>
            <person name="Yabe S."/>
            <person name="Wang C.M."/>
            <person name="Zheng Y."/>
            <person name="Sakai Y."/>
            <person name="Cavaletti L."/>
            <person name="Monciardini P."/>
            <person name="Donadio S."/>
        </authorList>
    </citation>
    <scope>NUCLEOTIDE SEQUENCE</scope>
    <source>
        <strain evidence="3">ID150040</strain>
    </source>
</reference>
<accession>A0A8J3IKM4</accession>
<evidence type="ECO:0000313" key="3">
    <source>
        <dbReference type="EMBL" id="GHO93199.1"/>
    </source>
</evidence>
<dbReference type="SUPFAM" id="SSF55797">
    <property type="entry name" value="PR-1-like"/>
    <property type="match status" value="1"/>
</dbReference>